<evidence type="ECO:0008006" key="5">
    <source>
        <dbReference type="Google" id="ProtNLM"/>
    </source>
</evidence>
<protein>
    <recommendedName>
        <fullName evidence="5">Sulfotransferase domain-containing protein</fullName>
    </recommendedName>
</protein>
<feature type="region of interest" description="Disordered" evidence="2">
    <location>
        <begin position="1"/>
        <end position="25"/>
    </location>
</feature>
<proteinExistence type="inferred from homology"/>
<dbReference type="SUPFAM" id="SSF52540">
    <property type="entry name" value="P-loop containing nucleoside triphosphate hydrolases"/>
    <property type="match status" value="1"/>
</dbReference>
<name>A0ABY8TV16_TETOB</name>
<evidence type="ECO:0000313" key="3">
    <source>
        <dbReference type="EMBL" id="WIA12971.1"/>
    </source>
</evidence>
<evidence type="ECO:0000256" key="1">
    <source>
        <dbReference type="ARBA" id="ARBA00010236"/>
    </source>
</evidence>
<gene>
    <name evidence="3" type="ORF">OEZ85_006583</name>
</gene>
<keyword evidence="4" id="KW-1185">Reference proteome</keyword>
<evidence type="ECO:0000256" key="2">
    <source>
        <dbReference type="SAM" id="MobiDB-lite"/>
    </source>
</evidence>
<dbReference type="EMBL" id="CP126211">
    <property type="protein sequence ID" value="WIA12971.1"/>
    <property type="molecule type" value="Genomic_DNA"/>
</dbReference>
<dbReference type="Proteomes" id="UP001244341">
    <property type="component" value="Chromosome 4b"/>
</dbReference>
<accession>A0ABY8TV16</accession>
<evidence type="ECO:0000313" key="4">
    <source>
        <dbReference type="Proteomes" id="UP001244341"/>
    </source>
</evidence>
<organism evidence="3 4">
    <name type="scientific">Tetradesmus obliquus</name>
    <name type="common">Green alga</name>
    <name type="synonym">Acutodesmus obliquus</name>
    <dbReference type="NCBI Taxonomy" id="3088"/>
    <lineage>
        <taxon>Eukaryota</taxon>
        <taxon>Viridiplantae</taxon>
        <taxon>Chlorophyta</taxon>
        <taxon>core chlorophytes</taxon>
        <taxon>Chlorophyceae</taxon>
        <taxon>CS clade</taxon>
        <taxon>Sphaeropleales</taxon>
        <taxon>Scenedesmaceae</taxon>
        <taxon>Tetradesmus</taxon>
    </lineage>
</organism>
<dbReference type="PANTHER" id="PTHR45964:SF5">
    <property type="entry name" value="WSCD FAMILY MEMBER CG9164"/>
    <property type="match status" value="1"/>
</dbReference>
<reference evidence="3 4" key="1">
    <citation type="submission" date="2023-05" db="EMBL/GenBank/DDBJ databases">
        <title>A 100% complete, gapless, phased diploid assembly of the Scenedesmus obliquus UTEX 3031 genome.</title>
        <authorList>
            <person name="Biondi T.C."/>
            <person name="Hanschen E.R."/>
            <person name="Kwon T."/>
            <person name="Eng W."/>
            <person name="Kruse C.P.S."/>
            <person name="Koehler S.I."/>
            <person name="Kunde Y."/>
            <person name="Gleasner C.D."/>
            <person name="You Mak K.T."/>
            <person name="Polle J."/>
            <person name="Hovde B.T."/>
            <person name="Starkenburg S.R."/>
        </authorList>
    </citation>
    <scope>NUCLEOTIDE SEQUENCE [LARGE SCALE GENOMIC DNA]</scope>
    <source>
        <strain evidence="3 4">DOE0152z</strain>
    </source>
</reference>
<dbReference type="InterPro" id="IPR027417">
    <property type="entry name" value="P-loop_NTPase"/>
</dbReference>
<dbReference type="InterPro" id="IPR051589">
    <property type="entry name" value="Sialate-O-sulfotransferase"/>
</dbReference>
<dbReference type="PANTHER" id="PTHR45964">
    <property type="entry name" value="WSCD FAMILY MEMBER CG9164"/>
    <property type="match status" value="1"/>
</dbReference>
<comment type="similarity">
    <text evidence="1">Belongs to the WSCD family.</text>
</comment>
<sequence>MQPSNANKQRHIQCPWGKPDADSSSWRPVLLPQPGRPRTELLSFPGSGNSWVRHLIETLTGYRTNSIYHCNKKNYPPEIAADCNKWNVSIVTKSHIFSCTAAWDRALLLLRHPLHAIRAEYQRANTWNQTALVNEQHWDWEDWYKKLEKNCRRWTKDYAAVLGSPASFPSSSSSSSSPGSPAGDATGCAALANRTTHVFFYEDLKDSAGELNNHFLDQLLLLLGIERQAAFYECARAFPEGRFKRSYPQDGSHPAVQVLTDARSQQTVASAGCLDAYNAYRAAYPRLLPLPS</sequence>